<accession>A0A314YAY4</accession>
<evidence type="ECO:0000313" key="7">
    <source>
        <dbReference type="Proteomes" id="UP000250321"/>
    </source>
</evidence>
<evidence type="ECO:0000256" key="2">
    <source>
        <dbReference type="RuleBase" id="RU369032"/>
    </source>
</evidence>
<feature type="transmembrane region" description="Helical" evidence="4">
    <location>
        <begin position="37"/>
        <end position="63"/>
    </location>
</feature>
<comment type="function">
    <text evidence="2">Acts as a co-chaperone for HSP90.</text>
</comment>
<feature type="domain" description="CS" evidence="5">
    <location>
        <begin position="71"/>
        <end position="160"/>
    </location>
</feature>
<feature type="compositionally biased region" description="Basic and acidic residues" evidence="3">
    <location>
        <begin position="244"/>
        <end position="257"/>
    </location>
</feature>
<keyword evidence="4" id="KW-0812">Transmembrane</keyword>
<dbReference type="InterPro" id="IPR008978">
    <property type="entry name" value="HSP20-like_chaperone"/>
</dbReference>
<feature type="compositionally biased region" description="Acidic residues" evidence="3">
    <location>
        <begin position="209"/>
        <end position="221"/>
    </location>
</feature>
<dbReference type="GO" id="GO:0101031">
    <property type="term" value="C:protein folding chaperone complex"/>
    <property type="evidence" value="ECO:0007669"/>
    <property type="project" value="UniProtKB-ARBA"/>
</dbReference>
<dbReference type="PROSITE" id="PS51203">
    <property type="entry name" value="CS"/>
    <property type="match status" value="1"/>
</dbReference>
<keyword evidence="2" id="KW-0963">Cytoplasm</keyword>
<dbReference type="FunFam" id="2.60.40.790:FF:000013">
    <property type="entry name" value="Very-long-chain (3R)-3-hydroxyacyl-CoA dehydratase"/>
    <property type="match status" value="1"/>
</dbReference>
<evidence type="ECO:0000256" key="3">
    <source>
        <dbReference type="SAM" id="MobiDB-lite"/>
    </source>
</evidence>
<reference evidence="6 7" key="1">
    <citation type="submission" date="2018-02" db="EMBL/GenBank/DDBJ databases">
        <title>Draft genome of wild Prunus yedoensis var. nudiflora.</title>
        <authorList>
            <person name="Baek S."/>
            <person name="Kim J.-H."/>
            <person name="Choi K."/>
            <person name="Kim G.-B."/>
            <person name="Cho A."/>
            <person name="Jang H."/>
            <person name="Shin C.-H."/>
            <person name="Yu H.-J."/>
            <person name="Mun J.-H."/>
        </authorList>
    </citation>
    <scope>NUCLEOTIDE SEQUENCE [LARGE SCALE GENOMIC DNA]</scope>
    <source>
        <strain evidence="7">cv. Jeju island</strain>
        <tissue evidence="6">Leaf</tissue>
    </source>
</reference>
<evidence type="ECO:0000259" key="5">
    <source>
        <dbReference type="PROSITE" id="PS51203"/>
    </source>
</evidence>
<keyword evidence="7" id="KW-1185">Reference proteome</keyword>
<dbReference type="PANTHER" id="PTHR22932:SF22">
    <property type="entry name" value="CO-CHAPERONE PROTEIN P23"/>
    <property type="match status" value="1"/>
</dbReference>
<dbReference type="InterPro" id="IPR045250">
    <property type="entry name" value="p23-like"/>
</dbReference>
<keyword evidence="2" id="KW-0143">Chaperone</keyword>
<evidence type="ECO:0000313" key="6">
    <source>
        <dbReference type="EMBL" id="PQQ03087.1"/>
    </source>
</evidence>
<dbReference type="GO" id="GO:0051087">
    <property type="term" value="F:protein-folding chaperone binding"/>
    <property type="evidence" value="ECO:0007669"/>
    <property type="project" value="UniProtKB-ARBA"/>
</dbReference>
<evidence type="ECO:0000256" key="1">
    <source>
        <dbReference type="ARBA" id="ARBA00025733"/>
    </source>
</evidence>
<protein>
    <recommendedName>
        <fullName evidence="2">Co-chaperone protein p23</fullName>
    </recommendedName>
</protein>
<sequence>MKKFEGQRPRSLEASRSLSALVCTRFLPKGRNSQTKFIVVVGHDSQGGLLFALLFLLGFYTFLSSSQNNMSRHPEVKWAQRVDKVFITVLLPDAKDAKVKLEPDGVFSFSASAGAENHHYELKLELFDKVNVEESKINVGVRSIFCILEKAEKVWWKKLLRGDEKTPHYVKVDWDKWVDEDEDTGSGPGDLDLGGMDFSKFGGMGGDDAMGDFDDSDEDLELPTPGEQDSDKNEAEEIGDDPSEEKKEEKKEAAGST</sequence>
<comment type="subunit">
    <text evidence="2">Interacts with HSP90 in an ATP-dependent manner.</text>
</comment>
<dbReference type="STRING" id="2094558.A0A314YAY4"/>
<proteinExistence type="inferred from homology"/>
<dbReference type="OrthoDB" id="1564555at2759"/>
<dbReference type="GO" id="GO:0005829">
    <property type="term" value="C:cytosol"/>
    <property type="evidence" value="ECO:0007669"/>
    <property type="project" value="TreeGrafter"/>
</dbReference>
<dbReference type="GO" id="GO:0051131">
    <property type="term" value="P:chaperone-mediated protein complex assembly"/>
    <property type="evidence" value="ECO:0007669"/>
    <property type="project" value="TreeGrafter"/>
</dbReference>
<dbReference type="GO" id="GO:0051879">
    <property type="term" value="F:Hsp90 protein binding"/>
    <property type="evidence" value="ECO:0007669"/>
    <property type="project" value="UniProtKB-UniRule"/>
</dbReference>
<organism evidence="6 7">
    <name type="scientific">Prunus yedoensis var. nudiflora</name>
    <dbReference type="NCBI Taxonomy" id="2094558"/>
    <lineage>
        <taxon>Eukaryota</taxon>
        <taxon>Viridiplantae</taxon>
        <taxon>Streptophyta</taxon>
        <taxon>Embryophyta</taxon>
        <taxon>Tracheophyta</taxon>
        <taxon>Spermatophyta</taxon>
        <taxon>Magnoliopsida</taxon>
        <taxon>eudicotyledons</taxon>
        <taxon>Gunneridae</taxon>
        <taxon>Pentapetalae</taxon>
        <taxon>rosids</taxon>
        <taxon>fabids</taxon>
        <taxon>Rosales</taxon>
        <taxon>Rosaceae</taxon>
        <taxon>Amygdaloideae</taxon>
        <taxon>Amygdaleae</taxon>
        <taxon>Prunus</taxon>
    </lineage>
</organism>
<dbReference type="Pfam" id="PF04969">
    <property type="entry name" value="CS"/>
    <property type="match status" value="1"/>
</dbReference>
<comment type="similarity">
    <text evidence="1 2">Belongs to the p23/wos2 family.</text>
</comment>
<comment type="subcellular location">
    <subcellularLocation>
        <location evidence="2">Cytoplasm</location>
    </subcellularLocation>
    <subcellularLocation>
        <location evidence="2">Nucleus</location>
    </subcellularLocation>
</comment>
<comment type="caution">
    <text evidence="6">The sequence shown here is derived from an EMBL/GenBank/DDBJ whole genome shotgun (WGS) entry which is preliminary data.</text>
</comment>
<gene>
    <name evidence="6" type="ORF">Pyn_33942</name>
</gene>
<keyword evidence="4" id="KW-0472">Membrane</keyword>
<name>A0A314YAY4_PRUYE</name>
<dbReference type="SUPFAM" id="SSF49764">
    <property type="entry name" value="HSP20-like chaperones"/>
    <property type="match status" value="1"/>
</dbReference>
<dbReference type="AlphaFoldDB" id="A0A314YAY4"/>
<evidence type="ECO:0000256" key="4">
    <source>
        <dbReference type="SAM" id="Phobius"/>
    </source>
</evidence>
<feature type="region of interest" description="Disordered" evidence="3">
    <location>
        <begin position="179"/>
        <end position="257"/>
    </location>
</feature>
<dbReference type="InterPro" id="IPR007052">
    <property type="entry name" value="CS_dom"/>
</dbReference>
<dbReference type="Gene3D" id="2.60.40.790">
    <property type="match status" value="1"/>
</dbReference>
<dbReference type="GO" id="GO:0006457">
    <property type="term" value="P:protein folding"/>
    <property type="evidence" value="ECO:0007669"/>
    <property type="project" value="TreeGrafter"/>
</dbReference>
<keyword evidence="4" id="KW-1133">Transmembrane helix</keyword>
<dbReference type="PANTHER" id="PTHR22932">
    <property type="entry name" value="TELOMERASE-BINDING PROTEIN P23 HSP90 CO-CHAPERONE"/>
    <property type="match status" value="1"/>
</dbReference>
<dbReference type="EMBL" id="PJQY01001381">
    <property type="protein sequence ID" value="PQQ03087.1"/>
    <property type="molecule type" value="Genomic_DNA"/>
</dbReference>
<dbReference type="CDD" id="cd06465">
    <property type="entry name" value="p23_hB-ind1_like"/>
    <property type="match status" value="1"/>
</dbReference>
<dbReference type="Proteomes" id="UP000250321">
    <property type="component" value="Unassembled WGS sequence"/>
</dbReference>
<dbReference type="GO" id="GO:0005634">
    <property type="term" value="C:nucleus"/>
    <property type="evidence" value="ECO:0007669"/>
    <property type="project" value="UniProtKB-SubCell"/>
</dbReference>
<keyword evidence="2" id="KW-0539">Nucleus</keyword>
<dbReference type="GO" id="GO:0009408">
    <property type="term" value="P:response to heat"/>
    <property type="evidence" value="ECO:0007669"/>
    <property type="project" value="UniProtKB-ARBA"/>
</dbReference>